<dbReference type="SUPFAM" id="SSF47336">
    <property type="entry name" value="ACP-like"/>
    <property type="match status" value="1"/>
</dbReference>
<accession>A0A4D4N1N0</accession>
<dbReference type="AlphaFoldDB" id="A0A4D4N1N0"/>
<evidence type="ECO:0000256" key="4">
    <source>
        <dbReference type="ARBA" id="ARBA00023268"/>
    </source>
</evidence>
<evidence type="ECO:0000259" key="5">
    <source>
        <dbReference type="PROSITE" id="PS50075"/>
    </source>
</evidence>
<dbReference type="InterPro" id="IPR050091">
    <property type="entry name" value="PKS_NRPS_Biosynth_Enz"/>
</dbReference>
<proteinExistence type="predicted"/>
<evidence type="ECO:0000256" key="3">
    <source>
        <dbReference type="ARBA" id="ARBA00022679"/>
    </source>
</evidence>
<gene>
    <name evidence="6" type="ORF">SAV31267_066220</name>
</gene>
<dbReference type="PANTHER" id="PTHR43775:SF51">
    <property type="entry name" value="INACTIVE PHENOLPHTHIOCEROL SYNTHESIS POLYKETIDE SYNTHASE TYPE I PKS1-RELATED"/>
    <property type="match status" value="1"/>
</dbReference>
<evidence type="ECO:0000256" key="1">
    <source>
        <dbReference type="ARBA" id="ARBA00022450"/>
    </source>
</evidence>
<protein>
    <recommendedName>
        <fullName evidence="5">Carrier domain-containing protein</fullName>
    </recommendedName>
</protein>
<keyword evidence="2" id="KW-0597">Phosphoprotein</keyword>
<evidence type="ECO:0000313" key="6">
    <source>
        <dbReference type="EMBL" id="GDY77137.1"/>
    </source>
</evidence>
<dbReference type="Gene3D" id="1.10.1200.10">
    <property type="entry name" value="ACP-like"/>
    <property type="match status" value="1"/>
</dbReference>
<dbReference type="InterPro" id="IPR036736">
    <property type="entry name" value="ACP-like_sf"/>
</dbReference>
<reference evidence="6 7" key="1">
    <citation type="submission" date="2019-04" db="EMBL/GenBank/DDBJ databases">
        <title>Draft genome sequences of Streptomyces avermitilis ATCC 31267.</title>
        <authorList>
            <person name="Komaki H."/>
            <person name="Tamura T."/>
            <person name="Hosoyama A."/>
        </authorList>
    </citation>
    <scope>NUCLEOTIDE SEQUENCE [LARGE SCALE GENOMIC DNA]</scope>
    <source>
        <strain evidence="6 7">ATCC 31267</strain>
    </source>
</reference>
<dbReference type="GO" id="GO:0031177">
    <property type="term" value="F:phosphopantetheine binding"/>
    <property type="evidence" value="ECO:0007669"/>
    <property type="project" value="InterPro"/>
</dbReference>
<dbReference type="SMART" id="SM00823">
    <property type="entry name" value="PKS_PP"/>
    <property type="match status" value="1"/>
</dbReference>
<dbReference type="SMART" id="SM01294">
    <property type="entry name" value="PKS_PP_betabranch"/>
    <property type="match status" value="1"/>
</dbReference>
<dbReference type="Pfam" id="PF00550">
    <property type="entry name" value="PP-binding"/>
    <property type="match status" value="1"/>
</dbReference>
<name>A0A4D4N1N0_STRAX</name>
<keyword evidence="3" id="KW-0808">Transferase</keyword>
<sequence length="252" mass="26229">MTGHLGDAEVERMERAGMRPLDNEEGLALFDLACGADVPLQVITRLTASALRADPDSVPPLFRGLVQGTSRRVVRSGGDGAELRTRLTGLPPAEQLRRLLDLVRSNAATVLGHASAGAIAAEQSFSELGFDSLTAVEFRNRLGAATGLRLPATLVFEHPTPAALAGELLTQLAPAGLSGAEAALSQVDALEAALAAVTADDGDRDRVTRRLRGLLAQWSTGDAEPAAADALDDLDAASTDDLFDAIDQGFGL</sequence>
<keyword evidence="1" id="KW-0596">Phosphopantetheine</keyword>
<dbReference type="GO" id="GO:0017000">
    <property type="term" value="P:antibiotic biosynthetic process"/>
    <property type="evidence" value="ECO:0007669"/>
    <property type="project" value="UniProtKB-ARBA"/>
</dbReference>
<dbReference type="PROSITE" id="PS50075">
    <property type="entry name" value="CARRIER"/>
    <property type="match status" value="1"/>
</dbReference>
<keyword evidence="4" id="KW-0511">Multifunctional enzyme</keyword>
<comment type="caution">
    <text evidence="6">The sequence shown here is derived from an EMBL/GenBank/DDBJ whole genome shotgun (WGS) entry which is preliminary data.</text>
</comment>
<dbReference type="GO" id="GO:0006633">
    <property type="term" value="P:fatty acid biosynthetic process"/>
    <property type="evidence" value="ECO:0007669"/>
    <property type="project" value="TreeGrafter"/>
</dbReference>
<feature type="domain" description="Carrier" evidence="5">
    <location>
        <begin position="97"/>
        <end position="172"/>
    </location>
</feature>
<evidence type="ECO:0000256" key="2">
    <source>
        <dbReference type="ARBA" id="ARBA00022553"/>
    </source>
</evidence>
<evidence type="ECO:0000313" key="7">
    <source>
        <dbReference type="Proteomes" id="UP000299211"/>
    </source>
</evidence>
<dbReference type="InterPro" id="IPR020806">
    <property type="entry name" value="PKS_PP-bd"/>
</dbReference>
<dbReference type="EMBL" id="BJHY01000001">
    <property type="protein sequence ID" value="GDY77137.1"/>
    <property type="molecule type" value="Genomic_DNA"/>
</dbReference>
<dbReference type="PANTHER" id="PTHR43775">
    <property type="entry name" value="FATTY ACID SYNTHASE"/>
    <property type="match status" value="1"/>
</dbReference>
<organism evidence="6 7">
    <name type="scientific">Streptomyces avermitilis</name>
    <dbReference type="NCBI Taxonomy" id="33903"/>
    <lineage>
        <taxon>Bacteria</taxon>
        <taxon>Bacillati</taxon>
        <taxon>Actinomycetota</taxon>
        <taxon>Actinomycetes</taxon>
        <taxon>Kitasatosporales</taxon>
        <taxon>Streptomycetaceae</taxon>
        <taxon>Streptomyces</taxon>
    </lineage>
</organism>
<dbReference type="InterPro" id="IPR009081">
    <property type="entry name" value="PP-bd_ACP"/>
</dbReference>
<dbReference type="FunFam" id="1.10.1200.10:FF:000007">
    <property type="entry name" value="Probable polyketide synthase pks17"/>
    <property type="match status" value="1"/>
</dbReference>
<dbReference type="GO" id="GO:0004312">
    <property type="term" value="F:fatty acid synthase activity"/>
    <property type="evidence" value="ECO:0007669"/>
    <property type="project" value="TreeGrafter"/>
</dbReference>
<dbReference type="Proteomes" id="UP000299211">
    <property type="component" value="Unassembled WGS sequence"/>
</dbReference>
<dbReference type="Gene3D" id="3.40.50.720">
    <property type="entry name" value="NAD(P)-binding Rossmann-like Domain"/>
    <property type="match status" value="1"/>
</dbReference>